<dbReference type="PROSITE" id="PS50871">
    <property type="entry name" value="C1Q"/>
    <property type="match status" value="1"/>
</dbReference>
<dbReference type="InterPro" id="IPR001073">
    <property type="entry name" value="C1q_dom"/>
</dbReference>
<feature type="domain" description="C1q" evidence="6">
    <location>
        <begin position="83"/>
        <end position="223"/>
    </location>
</feature>
<evidence type="ECO:0000259" key="6">
    <source>
        <dbReference type="PROSITE" id="PS50871"/>
    </source>
</evidence>
<evidence type="ECO:0000256" key="2">
    <source>
        <dbReference type="ARBA" id="ARBA00022525"/>
    </source>
</evidence>
<dbReference type="PANTHER" id="PTHR22923:SF116">
    <property type="entry name" value="C1Q DOMAIN-CONTAINING PROTEIN"/>
    <property type="match status" value="1"/>
</dbReference>
<comment type="caution">
    <text evidence="7">The sequence shown here is derived from an EMBL/GenBank/DDBJ whole genome shotgun (WGS) entry which is preliminary data.</text>
</comment>
<dbReference type="SMART" id="SM00110">
    <property type="entry name" value="C1Q"/>
    <property type="match status" value="1"/>
</dbReference>
<dbReference type="Proteomes" id="UP001634394">
    <property type="component" value="Unassembled WGS sequence"/>
</dbReference>
<keyword evidence="3 5" id="KW-0732">Signal</keyword>
<accession>A0ABD3TIQ2</accession>
<reference evidence="7 8" key="1">
    <citation type="submission" date="2024-11" db="EMBL/GenBank/DDBJ databases">
        <title>Chromosome-level genome assembly of the freshwater bivalve Anodonta woodiana.</title>
        <authorList>
            <person name="Chen X."/>
        </authorList>
    </citation>
    <scope>NUCLEOTIDE SEQUENCE [LARGE SCALE GENOMIC DNA]</scope>
    <source>
        <strain evidence="7">MN2024</strain>
        <tissue evidence="7">Gills</tissue>
    </source>
</reference>
<dbReference type="GO" id="GO:0005576">
    <property type="term" value="C:extracellular region"/>
    <property type="evidence" value="ECO:0007669"/>
    <property type="project" value="UniProtKB-SubCell"/>
</dbReference>
<evidence type="ECO:0000313" key="7">
    <source>
        <dbReference type="EMBL" id="KAL3836227.1"/>
    </source>
</evidence>
<evidence type="ECO:0000313" key="8">
    <source>
        <dbReference type="Proteomes" id="UP001634394"/>
    </source>
</evidence>
<keyword evidence="2" id="KW-0964">Secreted</keyword>
<evidence type="ECO:0000256" key="1">
    <source>
        <dbReference type="ARBA" id="ARBA00004613"/>
    </source>
</evidence>
<dbReference type="SUPFAM" id="SSF49842">
    <property type="entry name" value="TNF-like"/>
    <property type="match status" value="1"/>
</dbReference>
<evidence type="ECO:0000256" key="3">
    <source>
        <dbReference type="ARBA" id="ARBA00022729"/>
    </source>
</evidence>
<comment type="subcellular location">
    <subcellularLocation>
        <location evidence="1">Secreted</location>
    </subcellularLocation>
</comment>
<evidence type="ECO:0000256" key="4">
    <source>
        <dbReference type="SAM" id="Coils"/>
    </source>
</evidence>
<dbReference type="PANTHER" id="PTHR22923">
    <property type="entry name" value="CEREBELLIN-RELATED"/>
    <property type="match status" value="1"/>
</dbReference>
<keyword evidence="4" id="KW-0175">Coiled coil</keyword>
<name>A0ABD3TIQ2_SINWO</name>
<dbReference type="PRINTS" id="PR00007">
    <property type="entry name" value="COMPLEMNTC1Q"/>
</dbReference>
<dbReference type="InterPro" id="IPR050822">
    <property type="entry name" value="Cerebellin_Synaptic_Org"/>
</dbReference>
<sequence>MFCTMTWLIFLLLLSTPSIFSFVIGGDDSDPVSNNIAYLHQLLSEEKNLRSSLETKIQQMEQRLEQRMEKIETNMSTLQKESSRDPTVAFHAYLNKEVGSVQSAHVIFDTVLLNIGNAYSPLHGIFRAPYNGTYLFSMTAVIPSLNMLYFFLKKNDITEEFVFADHMHTNDYTQASKTTVLALNVNDYVWVEASGYIVGSGGDDGHGHIHMRSSFSGFFIKEM</sequence>
<feature type="coiled-coil region" evidence="4">
    <location>
        <begin position="43"/>
        <end position="81"/>
    </location>
</feature>
<dbReference type="EMBL" id="JBJQND010000018">
    <property type="protein sequence ID" value="KAL3836227.1"/>
    <property type="molecule type" value="Genomic_DNA"/>
</dbReference>
<dbReference type="AlphaFoldDB" id="A0ABD3TIQ2"/>
<feature type="chain" id="PRO_5044825508" description="C1q domain-containing protein" evidence="5">
    <location>
        <begin position="22"/>
        <end position="223"/>
    </location>
</feature>
<feature type="signal peptide" evidence="5">
    <location>
        <begin position="1"/>
        <end position="21"/>
    </location>
</feature>
<dbReference type="Gene3D" id="2.60.120.40">
    <property type="match status" value="1"/>
</dbReference>
<proteinExistence type="predicted"/>
<evidence type="ECO:0000256" key="5">
    <source>
        <dbReference type="SAM" id="SignalP"/>
    </source>
</evidence>
<organism evidence="7 8">
    <name type="scientific">Sinanodonta woodiana</name>
    <name type="common">Chinese pond mussel</name>
    <name type="synonym">Anodonta woodiana</name>
    <dbReference type="NCBI Taxonomy" id="1069815"/>
    <lineage>
        <taxon>Eukaryota</taxon>
        <taxon>Metazoa</taxon>
        <taxon>Spiralia</taxon>
        <taxon>Lophotrochozoa</taxon>
        <taxon>Mollusca</taxon>
        <taxon>Bivalvia</taxon>
        <taxon>Autobranchia</taxon>
        <taxon>Heteroconchia</taxon>
        <taxon>Palaeoheterodonta</taxon>
        <taxon>Unionida</taxon>
        <taxon>Unionoidea</taxon>
        <taxon>Unionidae</taxon>
        <taxon>Unioninae</taxon>
        <taxon>Sinanodonta</taxon>
    </lineage>
</organism>
<dbReference type="InterPro" id="IPR008983">
    <property type="entry name" value="Tumour_necrosis_fac-like_dom"/>
</dbReference>
<keyword evidence="8" id="KW-1185">Reference proteome</keyword>
<protein>
    <recommendedName>
        <fullName evidence="6">C1q domain-containing protein</fullName>
    </recommendedName>
</protein>
<gene>
    <name evidence="7" type="ORF">ACJMK2_021666</name>
</gene>
<dbReference type="Pfam" id="PF00386">
    <property type="entry name" value="C1q"/>
    <property type="match status" value="1"/>
</dbReference>